<dbReference type="EMBL" id="CU207211">
    <property type="protein sequence ID" value="CAL62445.1"/>
    <property type="molecule type" value="Genomic_DNA"/>
</dbReference>
<evidence type="ECO:0000313" key="2">
    <source>
        <dbReference type="Proteomes" id="UP000006697"/>
    </source>
</evidence>
<name>A4G7F8_HERAR</name>
<dbReference type="STRING" id="204773.HEAR2314"/>
<accession>A4G7F8</accession>
<dbReference type="Proteomes" id="UP000006697">
    <property type="component" value="Chromosome"/>
</dbReference>
<keyword evidence="2" id="KW-1185">Reference proteome</keyword>
<evidence type="ECO:0000313" key="1">
    <source>
        <dbReference type="EMBL" id="CAL62445.1"/>
    </source>
</evidence>
<dbReference type="OrthoDB" id="9152929at2"/>
<protein>
    <submittedName>
        <fullName evidence="1">Uncharacterized protein</fullName>
    </submittedName>
</protein>
<dbReference type="AlphaFoldDB" id="A4G7F8"/>
<reference evidence="1 2" key="1">
    <citation type="journal article" date="2007" name="PLoS Genet.">
        <title>A tale of two oxidation states: bacterial colonization of arsenic-rich environments.</title>
        <authorList>
            <person name="Muller D."/>
            <person name="Medigue C."/>
            <person name="Koechler S."/>
            <person name="Barbe V."/>
            <person name="Barakat M."/>
            <person name="Talla E."/>
            <person name="Bonnefoy V."/>
            <person name="Krin E."/>
            <person name="Arsene-Ploetze F."/>
            <person name="Carapito C."/>
            <person name="Chandler M."/>
            <person name="Cournoyer B."/>
            <person name="Cruveiller S."/>
            <person name="Dossat C."/>
            <person name="Duval S."/>
            <person name="Heymann M."/>
            <person name="Leize E."/>
            <person name="Lieutaud A."/>
            <person name="Lievremont D."/>
            <person name="Makita Y."/>
            <person name="Mangenot S."/>
            <person name="Nitschke W."/>
            <person name="Ortet P."/>
            <person name="Perdrial N."/>
            <person name="Schoepp B."/>
            <person name="Siguier N."/>
            <person name="Simeonova D.D."/>
            <person name="Rouy Z."/>
            <person name="Segurens B."/>
            <person name="Turlin E."/>
            <person name="Vallenet D."/>
            <person name="Van Dorsselaer A."/>
            <person name="Weiss S."/>
            <person name="Weissenbach J."/>
            <person name="Lett M.C."/>
            <person name="Danchin A."/>
            <person name="Bertin P.N."/>
        </authorList>
    </citation>
    <scope>NUCLEOTIDE SEQUENCE [LARGE SCALE GENOMIC DNA]</scope>
    <source>
        <strain evidence="2">ULPAs1</strain>
    </source>
</reference>
<proteinExistence type="predicted"/>
<sequence length="108" mass="11907">MSEQHYDEVIAPKLVEIAELCIAAGMSFIATVEYEPTKRGTTRVIGPNSCLAMHMQNHCANTAPNIDGYIFGIAKYCNREGIDMSSSITMQPYIAKPQPDQPAQEVDK</sequence>
<dbReference type="KEGG" id="har:HEAR2314"/>
<organism evidence="1 2">
    <name type="scientific">Herminiimonas arsenicoxydans</name>
    <dbReference type="NCBI Taxonomy" id="204773"/>
    <lineage>
        <taxon>Bacteria</taxon>
        <taxon>Pseudomonadati</taxon>
        <taxon>Pseudomonadota</taxon>
        <taxon>Betaproteobacteria</taxon>
        <taxon>Burkholderiales</taxon>
        <taxon>Oxalobacteraceae</taxon>
        <taxon>Herminiimonas</taxon>
    </lineage>
</organism>
<dbReference type="HOGENOM" id="CLU_2193342_0_0_4"/>
<dbReference type="eggNOG" id="ENOG502ZHMU">
    <property type="taxonomic scope" value="Bacteria"/>
</dbReference>
<gene>
    <name evidence="1" type="ordered locus">HEAR2314</name>
</gene>